<comment type="caution">
    <text evidence="2">The sequence shown here is derived from an EMBL/GenBank/DDBJ whole genome shotgun (WGS) entry which is preliminary data.</text>
</comment>
<feature type="region of interest" description="Disordered" evidence="1">
    <location>
        <begin position="65"/>
        <end position="97"/>
    </location>
</feature>
<sequence>MAKALAGGDNLRLQELIPLILQHNGLPAVNIPSSALTVDTRTRLPRRGHPGAKGKTEASLVAVSTTQDQAAAAEAEPTGDRPGTREEIHENVVGEGD</sequence>
<evidence type="ECO:0000256" key="1">
    <source>
        <dbReference type="SAM" id="MobiDB-lite"/>
    </source>
</evidence>
<dbReference type="Proteomes" id="UP000324222">
    <property type="component" value="Unassembled WGS sequence"/>
</dbReference>
<organism evidence="2 3">
    <name type="scientific">Portunus trituberculatus</name>
    <name type="common">Swimming crab</name>
    <name type="synonym">Neptunus trituberculatus</name>
    <dbReference type="NCBI Taxonomy" id="210409"/>
    <lineage>
        <taxon>Eukaryota</taxon>
        <taxon>Metazoa</taxon>
        <taxon>Ecdysozoa</taxon>
        <taxon>Arthropoda</taxon>
        <taxon>Crustacea</taxon>
        <taxon>Multicrustacea</taxon>
        <taxon>Malacostraca</taxon>
        <taxon>Eumalacostraca</taxon>
        <taxon>Eucarida</taxon>
        <taxon>Decapoda</taxon>
        <taxon>Pleocyemata</taxon>
        <taxon>Brachyura</taxon>
        <taxon>Eubrachyura</taxon>
        <taxon>Portunoidea</taxon>
        <taxon>Portunidae</taxon>
        <taxon>Portuninae</taxon>
        <taxon>Portunus</taxon>
    </lineage>
</organism>
<gene>
    <name evidence="2" type="ORF">E2C01_026619</name>
</gene>
<evidence type="ECO:0000313" key="2">
    <source>
        <dbReference type="EMBL" id="MPC33274.1"/>
    </source>
</evidence>
<dbReference type="OrthoDB" id="203339at2759"/>
<reference evidence="2 3" key="1">
    <citation type="submission" date="2019-05" db="EMBL/GenBank/DDBJ databases">
        <title>Another draft genome of Portunus trituberculatus and its Hox gene families provides insights of decapod evolution.</title>
        <authorList>
            <person name="Jeong J.-H."/>
            <person name="Song I."/>
            <person name="Kim S."/>
            <person name="Choi T."/>
            <person name="Kim D."/>
            <person name="Ryu S."/>
            <person name="Kim W."/>
        </authorList>
    </citation>
    <scope>NUCLEOTIDE SEQUENCE [LARGE SCALE GENOMIC DNA]</scope>
    <source>
        <tissue evidence="2">Muscle</tissue>
    </source>
</reference>
<dbReference type="EMBL" id="VSRR010002795">
    <property type="protein sequence ID" value="MPC33274.1"/>
    <property type="molecule type" value="Genomic_DNA"/>
</dbReference>
<accession>A0A5B7ELG6</accession>
<name>A0A5B7ELG6_PORTR</name>
<dbReference type="AlphaFoldDB" id="A0A5B7ELG6"/>
<protein>
    <submittedName>
        <fullName evidence="2">Uncharacterized protein</fullName>
    </submittedName>
</protein>
<evidence type="ECO:0000313" key="3">
    <source>
        <dbReference type="Proteomes" id="UP000324222"/>
    </source>
</evidence>
<proteinExistence type="predicted"/>
<keyword evidence="3" id="KW-1185">Reference proteome</keyword>
<feature type="compositionally biased region" description="Basic and acidic residues" evidence="1">
    <location>
        <begin position="78"/>
        <end position="97"/>
    </location>
</feature>